<gene>
    <name evidence="1" type="ORF">F4821DRAFT_229241</name>
</gene>
<reference evidence="1 2" key="1">
    <citation type="journal article" date="2022" name="New Phytol.">
        <title>Ecological generalism drives hyperdiversity of secondary metabolite gene clusters in xylarialean endophytes.</title>
        <authorList>
            <person name="Franco M.E.E."/>
            <person name="Wisecaver J.H."/>
            <person name="Arnold A.E."/>
            <person name="Ju Y.M."/>
            <person name="Slot J.C."/>
            <person name="Ahrendt S."/>
            <person name="Moore L.P."/>
            <person name="Eastman K.E."/>
            <person name="Scott K."/>
            <person name="Konkel Z."/>
            <person name="Mondo S.J."/>
            <person name="Kuo A."/>
            <person name="Hayes R.D."/>
            <person name="Haridas S."/>
            <person name="Andreopoulos B."/>
            <person name="Riley R."/>
            <person name="LaButti K."/>
            <person name="Pangilinan J."/>
            <person name="Lipzen A."/>
            <person name="Amirebrahimi M."/>
            <person name="Yan J."/>
            <person name="Adam C."/>
            <person name="Keymanesh K."/>
            <person name="Ng V."/>
            <person name="Louie K."/>
            <person name="Northen T."/>
            <person name="Drula E."/>
            <person name="Henrissat B."/>
            <person name="Hsieh H.M."/>
            <person name="Youens-Clark K."/>
            <person name="Lutzoni F."/>
            <person name="Miadlikowska J."/>
            <person name="Eastwood D.C."/>
            <person name="Hamelin R.C."/>
            <person name="Grigoriev I.V."/>
            <person name="U'Ren J.M."/>
        </authorList>
    </citation>
    <scope>NUCLEOTIDE SEQUENCE [LARGE SCALE GENOMIC DNA]</scope>
    <source>
        <strain evidence="1 2">ER1909</strain>
    </source>
</reference>
<accession>A0ACC0DCV4</accession>
<proteinExistence type="predicted"/>
<organism evidence="1 2">
    <name type="scientific">Hypoxylon rubiginosum</name>
    <dbReference type="NCBI Taxonomy" id="110542"/>
    <lineage>
        <taxon>Eukaryota</taxon>
        <taxon>Fungi</taxon>
        <taxon>Dikarya</taxon>
        <taxon>Ascomycota</taxon>
        <taxon>Pezizomycotina</taxon>
        <taxon>Sordariomycetes</taxon>
        <taxon>Xylariomycetidae</taxon>
        <taxon>Xylariales</taxon>
        <taxon>Hypoxylaceae</taxon>
        <taxon>Hypoxylon</taxon>
    </lineage>
</organism>
<comment type="caution">
    <text evidence="1">The sequence shown here is derived from an EMBL/GenBank/DDBJ whole genome shotgun (WGS) entry which is preliminary data.</text>
</comment>
<evidence type="ECO:0000313" key="2">
    <source>
        <dbReference type="Proteomes" id="UP001497680"/>
    </source>
</evidence>
<dbReference type="EMBL" id="MU394291">
    <property type="protein sequence ID" value="KAI6090402.1"/>
    <property type="molecule type" value="Genomic_DNA"/>
</dbReference>
<protein>
    <submittedName>
        <fullName evidence="1">Uncharacterized protein</fullName>
    </submittedName>
</protein>
<name>A0ACC0DCV4_9PEZI</name>
<keyword evidence="2" id="KW-1185">Reference proteome</keyword>
<evidence type="ECO:0000313" key="1">
    <source>
        <dbReference type="EMBL" id="KAI6090402.1"/>
    </source>
</evidence>
<sequence length="326" mass="35360">MSAQPTSPQPFDVAADQPKDRTEPLLDAQPTSQDAHHSDPVKPVKPVTVATQSPGDRDSAVAQEPSTTTESPLQSPESQKSPAQEQDHESSLESGEASPVSSPIKSTTAGEPSAPPLPNEPPPAIEDDGWDFHWDATNQAYFFYNRFTHETTWENPRLATQASSSSNQPTQAPGTEAPTAVATAPGVAEPPKNERPPAGGYNPAIHGDYDPNAWYAQGNKEDEASAPGQAVDATTAAAYAAAGSFNRFTGRWQGADQNNPERYTDESKSRRQMNAFFDVDAAANSHDGRSLKAERSGKKPTKAELKQFKEKRRAKKEEKRRAWLRD</sequence>
<dbReference type="Proteomes" id="UP001497680">
    <property type="component" value="Unassembled WGS sequence"/>
</dbReference>